<evidence type="ECO:0008006" key="3">
    <source>
        <dbReference type="Google" id="ProtNLM"/>
    </source>
</evidence>
<accession>A0A4U0F090</accession>
<dbReference type="RefSeq" id="WP_136840039.1">
    <property type="nucleotide sequence ID" value="NZ_SUPL01000001.1"/>
</dbReference>
<reference evidence="1 2" key="1">
    <citation type="submission" date="2019-04" db="EMBL/GenBank/DDBJ databases">
        <title>Lacinutrix sp. nov., isolated from marine water.</title>
        <authorList>
            <person name="Kim W."/>
        </authorList>
    </citation>
    <scope>NUCLEOTIDE SEQUENCE [LARGE SCALE GENOMIC DNA]</scope>
    <source>
        <strain evidence="1 2">CAU 1491</strain>
    </source>
</reference>
<name>A0A4U0F090_9FLAO</name>
<keyword evidence="2" id="KW-1185">Reference proteome</keyword>
<comment type="caution">
    <text evidence="1">The sequence shown here is derived from an EMBL/GenBank/DDBJ whole genome shotgun (WGS) entry which is preliminary data.</text>
</comment>
<dbReference type="OrthoDB" id="246488at2"/>
<protein>
    <recommendedName>
        <fullName evidence="3">Ig-like domain-containing protein</fullName>
    </recommendedName>
</protein>
<gene>
    <name evidence="1" type="ORF">E5167_00775</name>
</gene>
<evidence type="ECO:0000313" key="2">
    <source>
        <dbReference type="Proteomes" id="UP000307657"/>
    </source>
</evidence>
<dbReference type="EMBL" id="SUPL01000001">
    <property type="protein sequence ID" value="TJY37821.1"/>
    <property type="molecule type" value="Genomic_DNA"/>
</dbReference>
<sequence length="345" mass="39859">MLSCQERLVESQLRIDYNQTGFAIAVLFSGDFESQYQIKLKGKKSSVLGEFILNRDEIIFTPIIPFSVGENYEVFKNGKLYKEFSISKPENQIQPKVIAIHPYNDTVPENLLKMYFVFSKPMQQSQPILNFITVTNCLTNKTEDIFLSLENELWNTDHTELTLWLDPGRIKQGLIPNEKLGIPIKKDNIYEIKISKKLTDAEGVELDKEYIKKIIVSERDTKSPSVNNWKLTIPQERTKAPLKIVFNESLDAFLAQETIQVFLDENKLIKGEFKLSKKATSILFVPNVLWKKGRYKIVIESRLEDLSGNNLNRLFETDLQAKQSYRTSKTKVIEFVIQSSFSLKN</sequence>
<dbReference type="Proteomes" id="UP000307657">
    <property type="component" value="Unassembled WGS sequence"/>
</dbReference>
<organism evidence="1 2">
    <name type="scientific">Pontimicrobium aquaticum</name>
    <dbReference type="NCBI Taxonomy" id="2565367"/>
    <lineage>
        <taxon>Bacteria</taxon>
        <taxon>Pseudomonadati</taxon>
        <taxon>Bacteroidota</taxon>
        <taxon>Flavobacteriia</taxon>
        <taxon>Flavobacteriales</taxon>
        <taxon>Flavobacteriaceae</taxon>
        <taxon>Pontimicrobium</taxon>
    </lineage>
</organism>
<dbReference type="AlphaFoldDB" id="A0A4U0F090"/>
<proteinExistence type="predicted"/>
<evidence type="ECO:0000313" key="1">
    <source>
        <dbReference type="EMBL" id="TJY37821.1"/>
    </source>
</evidence>